<protein>
    <recommendedName>
        <fullName evidence="5">Cyclin N-terminal domain-containing protein</fullName>
    </recommendedName>
</protein>
<evidence type="ECO:0000256" key="3">
    <source>
        <dbReference type="ARBA" id="ARBA00023306"/>
    </source>
</evidence>
<dbReference type="InterPro" id="IPR048258">
    <property type="entry name" value="Cyclins_cyclin-box"/>
</dbReference>
<feature type="compositionally biased region" description="Polar residues" evidence="4">
    <location>
        <begin position="70"/>
        <end position="82"/>
    </location>
</feature>
<dbReference type="Pfam" id="PF00134">
    <property type="entry name" value="Cyclin_N"/>
    <property type="match status" value="1"/>
</dbReference>
<feature type="compositionally biased region" description="Low complexity" evidence="4">
    <location>
        <begin position="34"/>
        <end position="48"/>
    </location>
</feature>
<organism evidence="6 8">
    <name type="scientific">Polarella glacialis</name>
    <name type="common">Dinoflagellate</name>
    <dbReference type="NCBI Taxonomy" id="89957"/>
    <lineage>
        <taxon>Eukaryota</taxon>
        <taxon>Sar</taxon>
        <taxon>Alveolata</taxon>
        <taxon>Dinophyceae</taxon>
        <taxon>Suessiales</taxon>
        <taxon>Suessiaceae</taxon>
        <taxon>Polarella</taxon>
    </lineage>
</organism>
<dbReference type="InterPro" id="IPR036915">
    <property type="entry name" value="Cyclin-like_sf"/>
</dbReference>
<feature type="domain" description="Cyclin N-terminal" evidence="5">
    <location>
        <begin position="255"/>
        <end position="375"/>
    </location>
</feature>
<dbReference type="PANTHER" id="PTHR10177">
    <property type="entry name" value="CYCLINS"/>
    <property type="match status" value="1"/>
</dbReference>
<dbReference type="InterPro" id="IPR039361">
    <property type="entry name" value="Cyclin"/>
</dbReference>
<keyword evidence="3" id="KW-0131">Cell cycle</keyword>
<feature type="region of interest" description="Disordered" evidence="4">
    <location>
        <begin position="28"/>
        <end position="91"/>
    </location>
</feature>
<proteinExistence type="predicted"/>
<dbReference type="GO" id="GO:0051301">
    <property type="term" value="P:cell division"/>
    <property type="evidence" value="ECO:0007669"/>
    <property type="project" value="UniProtKB-KW"/>
</dbReference>
<evidence type="ECO:0000256" key="4">
    <source>
        <dbReference type="SAM" id="MobiDB-lite"/>
    </source>
</evidence>
<comment type="caution">
    <text evidence="6">The sequence shown here is derived from an EMBL/GenBank/DDBJ whole genome shotgun (WGS) entry which is preliminary data.</text>
</comment>
<dbReference type="AlphaFoldDB" id="A0A813E5J8"/>
<evidence type="ECO:0000313" key="7">
    <source>
        <dbReference type="EMBL" id="CAE8720961.1"/>
    </source>
</evidence>
<evidence type="ECO:0000313" key="8">
    <source>
        <dbReference type="Proteomes" id="UP000654075"/>
    </source>
</evidence>
<dbReference type="EMBL" id="CAJNNV010006817">
    <property type="protein sequence ID" value="CAE8594125.1"/>
    <property type="molecule type" value="Genomic_DNA"/>
</dbReference>
<keyword evidence="2" id="KW-0195">Cyclin</keyword>
<keyword evidence="1" id="KW-0132">Cell division</keyword>
<dbReference type="EMBL" id="CAJNNW010033934">
    <property type="protein sequence ID" value="CAE8720961.1"/>
    <property type="molecule type" value="Genomic_DNA"/>
</dbReference>
<reference evidence="6" key="1">
    <citation type="submission" date="2021-02" db="EMBL/GenBank/DDBJ databases">
        <authorList>
            <person name="Dougan E. K."/>
            <person name="Rhodes N."/>
            <person name="Thang M."/>
            <person name="Chan C."/>
        </authorList>
    </citation>
    <scope>NUCLEOTIDE SEQUENCE</scope>
</reference>
<dbReference type="Gene3D" id="1.10.472.10">
    <property type="entry name" value="Cyclin-like"/>
    <property type="match status" value="2"/>
</dbReference>
<dbReference type="InterPro" id="IPR006671">
    <property type="entry name" value="Cyclin_N"/>
</dbReference>
<dbReference type="Proteomes" id="UP000654075">
    <property type="component" value="Unassembled WGS sequence"/>
</dbReference>
<name>A0A813E5J8_POLGL</name>
<gene>
    <name evidence="6" type="ORF">PGLA1383_LOCUS12697</name>
    <name evidence="7" type="ORF">PGLA2088_LOCUS41637</name>
</gene>
<evidence type="ECO:0000256" key="1">
    <source>
        <dbReference type="ARBA" id="ARBA00022618"/>
    </source>
</evidence>
<dbReference type="Proteomes" id="UP000626109">
    <property type="component" value="Unassembled WGS sequence"/>
</dbReference>
<sequence length="550" mass="58450">MVIDACSGAAPGRPLCDLTNGQKAALRSGAQQKAATTRPPAAGLLAAGPVPPGRRRHGLGGAPPTRWKNRNGNGNEAENSTEGGPLPQGCQGVAVKSERAAVRGGSGNKASARGSGRPAGAAVGVGEEWIPTPSQEPVWRPVAAAAAESHAPCPKETPKLQAAVLFGVPAAVAPRPNPLQGPGAGRRAARRSEQPKGLAMSSVARLFEGRNGFSSGCPEEDIDSVLAELVDSFLRSSHISSQKSLPCPRILAAKLQGIEREAVLHWLVQACDIMSFHESVLYSTVLLLDRYCATEGVHLSMDRIQKVLMAVLCTVMKVIAVQDELIYDDGTRDEFQYSGPLPLRDVFTHLCYAQVPFEEILRVEYEVLRALQFNVSAPSVLEFLDVLSAPLTSPSDPPDSCTPCSLASFMLQLSLFNVSIHYQHPHVILAASALYVALVSLRASPDLIEALMTGVTAACPEVSDVTSRIGSCACQLHGLWLDFAASGGAAVPSLMKKYGNGRRLSKELLMRPPALGTLPELAAQLAREEPVQELKVSMRSHPSTDVTRLR</sequence>
<dbReference type="SUPFAM" id="SSF47954">
    <property type="entry name" value="Cyclin-like"/>
    <property type="match status" value="1"/>
</dbReference>
<dbReference type="OrthoDB" id="5590282at2759"/>
<keyword evidence="8" id="KW-1185">Reference proteome</keyword>
<accession>A0A813E5J8</accession>
<evidence type="ECO:0000256" key="2">
    <source>
        <dbReference type="ARBA" id="ARBA00023127"/>
    </source>
</evidence>
<dbReference type="PROSITE" id="PS00292">
    <property type="entry name" value="CYCLINS"/>
    <property type="match status" value="1"/>
</dbReference>
<evidence type="ECO:0000313" key="6">
    <source>
        <dbReference type="EMBL" id="CAE8594125.1"/>
    </source>
</evidence>
<evidence type="ECO:0000259" key="5">
    <source>
        <dbReference type="Pfam" id="PF00134"/>
    </source>
</evidence>
<feature type="region of interest" description="Disordered" evidence="4">
    <location>
        <begin position="175"/>
        <end position="196"/>
    </location>
</feature>